<evidence type="ECO:0000259" key="9">
    <source>
        <dbReference type="PROSITE" id="PS51918"/>
    </source>
</evidence>
<dbReference type="SFLD" id="SFLDS00029">
    <property type="entry name" value="Radical_SAM"/>
    <property type="match status" value="2"/>
</dbReference>
<dbReference type="KEGG" id="amt:Amet_1388"/>
<dbReference type="InterPro" id="IPR050377">
    <property type="entry name" value="Radical_SAM_PqqE_MftC-like"/>
</dbReference>
<dbReference type="EMBL" id="CP000724">
    <property type="protein sequence ID" value="ABR47588.1"/>
    <property type="molecule type" value="Genomic_DNA"/>
</dbReference>
<dbReference type="PROSITE" id="PS01087">
    <property type="entry name" value="RADICAL_ACTIVATING"/>
    <property type="match status" value="1"/>
</dbReference>
<dbReference type="PANTHER" id="PTHR11228:SF27">
    <property type="entry name" value="GLYCYL-RADICAL ENZYME ACTIVATING ENZYME MJ1227-RELATED"/>
    <property type="match status" value="1"/>
</dbReference>
<dbReference type="SUPFAM" id="SSF102114">
    <property type="entry name" value="Radical SAM enzymes"/>
    <property type="match status" value="1"/>
</dbReference>
<keyword evidence="8" id="KW-0411">Iron-sulfur</keyword>
<name>A6TN20_ALKMQ</name>
<evidence type="ECO:0000256" key="1">
    <source>
        <dbReference type="ARBA" id="ARBA00001966"/>
    </source>
</evidence>
<dbReference type="AlphaFoldDB" id="A6TN20"/>
<dbReference type="STRING" id="293826.Amet_1388"/>
<dbReference type="eggNOG" id="COG1180">
    <property type="taxonomic scope" value="Bacteria"/>
</dbReference>
<evidence type="ECO:0000256" key="5">
    <source>
        <dbReference type="ARBA" id="ARBA00022723"/>
    </source>
</evidence>
<dbReference type="SFLD" id="SFLDG01067">
    <property type="entry name" value="SPASM/twitch_domain_containing"/>
    <property type="match status" value="1"/>
</dbReference>
<dbReference type="InterPro" id="IPR012840">
    <property type="entry name" value="NrdG2"/>
</dbReference>
<dbReference type="CDD" id="cd01335">
    <property type="entry name" value="Radical_SAM"/>
    <property type="match status" value="1"/>
</dbReference>
<protein>
    <submittedName>
        <fullName evidence="10">Anaerobic ribonucleoside-triphosphate reductase activating protein</fullName>
    </submittedName>
</protein>
<dbReference type="NCBIfam" id="TIGR02495">
    <property type="entry name" value="NrdG2"/>
    <property type="match status" value="1"/>
</dbReference>
<dbReference type="InterPro" id="IPR058240">
    <property type="entry name" value="rSAM_sf"/>
</dbReference>
<dbReference type="OrthoDB" id="9782387at2"/>
<dbReference type="Pfam" id="PF04055">
    <property type="entry name" value="Radical_SAM"/>
    <property type="match status" value="1"/>
</dbReference>
<dbReference type="SMART" id="SM00729">
    <property type="entry name" value="Elp3"/>
    <property type="match status" value="1"/>
</dbReference>
<evidence type="ECO:0000256" key="8">
    <source>
        <dbReference type="ARBA" id="ARBA00023014"/>
    </source>
</evidence>
<evidence type="ECO:0000256" key="2">
    <source>
        <dbReference type="ARBA" id="ARBA00009777"/>
    </source>
</evidence>
<evidence type="ECO:0000256" key="4">
    <source>
        <dbReference type="ARBA" id="ARBA00022691"/>
    </source>
</evidence>
<dbReference type="GO" id="GO:0051539">
    <property type="term" value="F:4 iron, 4 sulfur cluster binding"/>
    <property type="evidence" value="ECO:0007669"/>
    <property type="project" value="UniProtKB-KW"/>
</dbReference>
<dbReference type="RefSeq" id="WP_012062629.1">
    <property type="nucleotide sequence ID" value="NC_009633.1"/>
</dbReference>
<evidence type="ECO:0000256" key="7">
    <source>
        <dbReference type="ARBA" id="ARBA00023004"/>
    </source>
</evidence>
<keyword evidence="3" id="KW-0004">4Fe-4S</keyword>
<dbReference type="GO" id="GO:0016491">
    <property type="term" value="F:oxidoreductase activity"/>
    <property type="evidence" value="ECO:0007669"/>
    <property type="project" value="UniProtKB-KW"/>
</dbReference>
<evidence type="ECO:0000256" key="3">
    <source>
        <dbReference type="ARBA" id="ARBA00022485"/>
    </source>
</evidence>
<evidence type="ECO:0000313" key="11">
    <source>
        <dbReference type="Proteomes" id="UP000001572"/>
    </source>
</evidence>
<dbReference type="InterPro" id="IPR007197">
    <property type="entry name" value="rSAM"/>
</dbReference>
<sequence length="227" mass="26256">MNIIGQEKSSFIDYPDKISTVYFTGGCNFRCGYCHNGEIVNNQGRTINEDEILGFLKKRKKFIDAVCISGGEPTLQNDLYEFVLQIKDLGFYVKLDTNGTNPTLLEKLIGENLIDYIAMDVKGPLEKYEMIVRTKVNLEDIKRSIELIQQSQVSYEFRTTVCQELFSREDFINIGKLLQGSKKYYLQNFRDGHTVLAGKNQFTPFDQEALLEIREQLQPYFDQVQVR</sequence>
<dbReference type="InterPro" id="IPR006638">
    <property type="entry name" value="Elp3/MiaA/NifB-like_rSAM"/>
</dbReference>
<keyword evidence="5" id="KW-0479">Metal-binding</keyword>
<comment type="cofactor">
    <cofactor evidence="1">
        <name>[4Fe-4S] cluster</name>
        <dbReference type="ChEBI" id="CHEBI:49883"/>
    </cofactor>
</comment>
<dbReference type="GO" id="GO:0046872">
    <property type="term" value="F:metal ion binding"/>
    <property type="evidence" value="ECO:0007669"/>
    <property type="project" value="UniProtKB-KW"/>
</dbReference>
<dbReference type="PROSITE" id="PS51918">
    <property type="entry name" value="RADICAL_SAM"/>
    <property type="match status" value="1"/>
</dbReference>
<comment type="similarity">
    <text evidence="2">Belongs to the organic radical-activating enzymes family.</text>
</comment>
<dbReference type="Proteomes" id="UP000001572">
    <property type="component" value="Chromosome"/>
</dbReference>
<evidence type="ECO:0000313" key="10">
    <source>
        <dbReference type="EMBL" id="ABR47588.1"/>
    </source>
</evidence>
<dbReference type="Gene3D" id="3.20.20.70">
    <property type="entry name" value="Aldolase class I"/>
    <property type="match status" value="1"/>
</dbReference>
<dbReference type="HOGENOM" id="CLU_078147_2_0_9"/>
<gene>
    <name evidence="10" type="ordered locus">Amet_1388</name>
</gene>
<organism evidence="10 11">
    <name type="scientific">Alkaliphilus metalliredigens (strain QYMF)</name>
    <dbReference type="NCBI Taxonomy" id="293826"/>
    <lineage>
        <taxon>Bacteria</taxon>
        <taxon>Bacillati</taxon>
        <taxon>Bacillota</taxon>
        <taxon>Clostridia</taxon>
        <taxon>Peptostreptococcales</taxon>
        <taxon>Natronincolaceae</taxon>
        <taxon>Alkaliphilus</taxon>
    </lineage>
</organism>
<dbReference type="SFLD" id="SFLDG01094">
    <property type="entry name" value="Uncharacterised_Radical_SAM_Su"/>
    <property type="match status" value="1"/>
</dbReference>
<evidence type="ECO:0000256" key="6">
    <source>
        <dbReference type="ARBA" id="ARBA00023002"/>
    </source>
</evidence>
<proteinExistence type="inferred from homology"/>
<keyword evidence="6" id="KW-0560">Oxidoreductase</keyword>
<dbReference type="InterPro" id="IPR001989">
    <property type="entry name" value="Radical_activat_CS"/>
</dbReference>
<accession>A6TN20</accession>
<keyword evidence="7" id="KW-0408">Iron</keyword>
<dbReference type="PANTHER" id="PTHR11228">
    <property type="entry name" value="RADICAL SAM DOMAIN PROTEIN"/>
    <property type="match status" value="1"/>
</dbReference>
<reference evidence="11" key="1">
    <citation type="journal article" date="2016" name="Genome Announc.">
        <title>Complete genome sequence of Alkaliphilus metalliredigens strain QYMF, an alkaliphilic and metal-reducing bacterium isolated from borax-contaminated leachate ponds.</title>
        <authorList>
            <person name="Hwang C."/>
            <person name="Copeland A."/>
            <person name="Lucas S."/>
            <person name="Lapidus A."/>
            <person name="Barry K."/>
            <person name="Detter J.C."/>
            <person name="Glavina Del Rio T."/>
            <person name="Hammon N."/>
            <person name="Israni S."/>
            <person name="Dalin E."/>
            <person name="Tice H."/>
            <person name="Pitluck S."/>
            <person name="Chertkov O."/>
            <person name="Brettin T."/>
            <person name="Bruce D."/>
            <person name="Han C."/>
            <person name="Schmutz J."/>
            <person name="Larimer F."/>
            <person name="Land M.L."/>
            <person name="Hauser L."/>
            <person name="Kyrpides N."/>
            <person name="Mikhailova N."/>
            <person name="Ye Q."/>
            <person name="Zhou J."/>
            <person name="Richardson P."/>
            <person name="Fields M.W."/>
        </authorList>
    </citation>
    <scope>NUCLEOTIDE SEQUENCE [LARGE SCALE GENOMIC DNA]</scope>
    <source>
        <strain evidence="11">QYMF</strain>
    </source>
</reference>
<keyword evidence="4" id="KW-0949">S-adenosyl-L-methionine</keyword>
<dbReference type="InterPro" id="IPR013785">
    <property type="entry name" value="Aldolase_TIM"/>
</dbReference>
<keyword evidence="11" id="KW-1185">Reference proteome</keyword>
<feature type="domain" description="Radical SAM core" evidence="9">
    <location>
        <begin position="13"/>
        <end position="227"/>
    </location>
</feature>